<dbReference type="EC" id="3.5.1.54" evidence="3"/>
<keyword evidence="3" id="KW-0378">Hydrolase</keyword>
<gene>
    <name evidence="3" type="primary">atzF</name>
    <name evidence="3" type="ORF">KHB02_16090</name>
</gene>
<feature type="domain" description="Amidase" evidence="1">
    <location>
        <begin position="51"/>
        <end position="437"/>
    </location>
</feature>
<evidence type="ECO:0000313" key="3">
    <source>
        <dbReference type="EMBL" id="MBS4182915.1"/>
    </source>
</evidence>
<dbReference type="PANTHER" id="PTHR11895:SF169">
    <property type="entry name" value="GLUTAMYL-TRNA(GLN) AMIDOTRANSFERASE"/>
    <property type="match status" value="1"/>
</dbReference>
<dbReference type="InterPro" id="IPR053844">
    <property type="entry name" value="AH_C"/>
</dbReference>
<dbReference type="InterPro" id="IPR000120">
    <property type="entry name" value="Amidase"/>
</dbReference>
<evidence type="ECO:0000259" key="1">
    <source>
        <dbReference type="Pfam" id="PF01425"/>
    </source>
</evidence>
<dbReference type="Pfam" id="PF01425">
    <property type="entry name" value="Amidase"/>
    <property type="match status" value="1"/>
</dbReference>
<dbReference type="InterPro" id="IPR023631">
    <property type="entry name" value="Amidase_dom"/>
</dbReference>
<proteinExistence type="predicted"/>
<dbReference type="NCBIfam" id="TIGR02713">
    <property type="entry name" value="allophanate_hyd"/>
    <property type="match status" value="1"/>
</dbReference>
<protein>
    <submittedName>
        <fullName evidence="3">Allophanate hydrolase</fullName>
        <ecNumber evidence="3">3.5.1.54</ecNumber>
    </submittedName>
</protein>
<reference evidence="3" key="1">
    <citation type="submission" date="2021-05" db="EMBL/GenBank/DDBJ databases">
        <title>Novel Bacillus species.</title>
        <authorList>
            <person name="Liu G."/>
        </authorList>
    </citation>
    <scope>NUCLEOTIDE SEQUENCE</scope>
    <source>
        <strain evidence="3">FJAT-50051</strain>
    </source>
</reference>
<feature type="domain" description="Allophanate hydrolase C-terminal" evidence="2">
    <location>
        <begin position="459"/>
        <end position="579"/>
    </location>
</feature>
<dbReference type="EMBL" id="JAGYPE010000002">
    <property type="protein sequence ID" value="MBS4182915.1"/>
    <property type="molecule type" value="Genomic_DNA"/>
</dbReference>
<organism evidence="3">
    <name type="scientific">Neobacillus citreus</name>
    <dbReference type="NCBI Taxonomy" id="2833578"/>
    <lineage>
        <taxon>Bacteria</taxon>
        <taxon>Bacillati</taxon>
        <taxon>Bacillota</taxon>
        <taxon>Bacilli</taxon>
        <taxon>Bacillales</taxon>
        <taxon>Bacillaceae</taxon>
        <taxon>Neobacillus</taxon>
    </lineage>
</organism>
<dbReference type="PANTHER" id="PTHR11895">
    <property type="entry name" value="TRANSAMIDASE"/>
    <property type="match status" value="1"/>
</dbReference>
<accession>A0A942SZX9</accession>
<dbReference type="InterPro" id="IPR014085">
    <property type="entry name" value="Allophanate_hydrolase"/>
</dbReference>
<dbReference type="NCBIfam" id="NF006043">
    <property type="entry name" value="PRK08186.1"/>
    <property type="match status" value="1"/>
</dbReference>
<dbReference type="Gene3D" id="3.10.490.10">
    <property type="entry name" value="Gamma-glutamyl cyclotransferase-like"/>
    <property type="match status" value="1"/>
</dbReference>
<dbReference type="Gene3D" id="3.90.1300.10">
    <property type="entry name" value="Amidase signature (AS) domain"/>
    <property type="match status" value="1"/>
</dbReference>
<sequence>MSAVVPPLAQQVLAVAPTPTARVRAAYETLRAGERDGSGRPEAWITLRAETDVLRDAAAVEERQAAGATLPLAGTVVAVKNNIDVAGFTTTCASRAVERVPDAHATAVQRIIDAGAVILGTTNLDQFATGLVGARSPFGAVRAVHDPELVSGGSSSGSAVVVALGVVDAALGTDTAGSGRVPAAFNGIVGIKPTLGLVPTRGVVPAAPSFDTISVFARDVATAERFVAVASGIDPDDPTSRDWPADAPHAARPTPRLVVPDDASLAALSPTWRQAFAEAVARWADLGAVIDVADIRSLLDAGALLYDGALVAERAAAFGALVAAADDADPSVASIARGGAAIRATDYVEDRQRLRAAAAHARRLLTDADALVIPSVPNHPSLAAVAADPIGVNSALGRFTNFVNLTDLSAVAVPAGAVDGGPFGITLIAPAFHDAVLVDLAHRFATTSSTAVWGPPGTEVAVFGAHMSGQPLNEQLTRLGGRLLGDVVTAPEYRMRALPTVPAKPGLVRVGAGGRPVRGERWLLSPVALAALVADLVEPMVLGRIRTDDGSNVAGFLCEPIVAETGDDITDLGDWRAYLRTAR</sequence>
<comment type="caution">
    <text evidence="3">The sequence shown here is derived from an EMBL/GenBank/DDBJ whole genome shotgun (WGS) entry which is preliminary data.</text>
</comment>
<dbReference type="AlphaFoldDB" id="A0A942SZX9"/>
<dbReference type="Gene3D" id="1.20.58.1700">
    <property type="match status" value="1"/>
</dbReference>
<dbReference type="SUPFAM" id="SSF75304">
    <property type="entry name" value="Amidase signature (AS) enzymes"/>
    <property type="match status" value="1"/>
</dbReference>
<name>A0A942SZX9_9BACI</name>
<dbReference type="Pfam" id="PF21986">
    <property type="entry name" value="AH_C"/>
    <property type="match status" value="1"/>
</dbReference>
<evidence type="ECO:0000259" key="2">
    <source>
        <dbReference type="Pfam" id="PF21986"/>
    </source>
</evidence>
<dbReference type="GO" id="GO:0004039">
    <property type="term" value="F:allophanate hydrolase activity"/>
    <property type="evidence" value="ECO:0007669"/>
    <property type="project" value="UniProtKB-EC"/>
</dbReference>
<dbReference type="InterPro" id="IPR036928">
    <property type="entry name" value="AS_sf"/>
</dbReference>